<dbReference type="AlphaFoldDB" id="A0A2G5HMI3"/>
<accession>A0A2G5HMI3</accession>
<comment type="caution">
    <text evidence="1">The sequence shown here is derived from an EMBL/GenBank/DDBJ whole genome shotgun (WGS) entry which is preliminary data.</text>
</comment>
<proteinExistence type="predicted"/>
<sequence length="105" mass="11298">MNDDGSDVVGVCFEAGDLLGSVVVVDSELEVIAAAYYPVLSCDEATCSHRHIGQFERLYDRLRFVGPDVDVAAVECGEDPWLGGVEVNALDTLAARKQLPLQDIS</sequence>
<gene>
    <name evidence="1" type="ORF">CB0940_04145</name>
</gene>
<name>A0A2G5HMI3_CERBT</name>
<dbReference type="EMBL" id="LKMD01000105">
    <property type="protein sequence ID" value="PIA93759.1"/>
    <property type="molecule type" value="Genomic_DNA"/>
</dbReference>
<evidence type="ECO:0000313" key="2">
    <source>
        <dbReference type="Proteomes" id="UP000230605"/>
    </source>
</evidence>
<evidence type="ECO:0000313" key="1">
    <source>
        <dbReference type="EMBL" id="PIA93759.1"/>
    </source>
</evidence>
<protein>
    <submittedName>
        <fullName evidence="1">Uncharacterized protein</fullName>
    </submittedName>
</protein>
<reference evidence="1 2" key="1">
    <citation type="submission" date="2015-10" db="EMBL/GenBank/DDBJ databases">
        <title>The cercosporin biosynthetic gene cluster was horizontally transferred to several fungal lineages and shown to be expanded in Cercospora beticola based on microsynteny with recipient genomes.</title>
        <authorList>
            <person name="De Jonge R."/>
            <person name="Ebert M.K."/>
            <person name="Suttle J.C."/>
            <person name="Jurick Ii W.M."/>
            <person name="Secor G.A."/>
            <person name="Thomma B.P."/>
            <person name="Van De Peer Y."/>
            <person name="Bolton M.D."/>
        </authorList>
    </citation>
    <scope>NUCLEOTIDE SEQUENCE [LARGE SCALE GENOMIC DNA]</scope>
    <source>
        <strain evidence="1 2">09-40</strain>
    </source>
</reference>
<dbReference type="Proteomes" id="UP000230605">
    <property type="component" value="Chromosome 4"/>
</dbReference>
<organism evidence="1 2">
    <name type="scientific">Cercospora beticola</name>
    <name type="common">Sugarbeet leaf spot fungus</name>
    <dbReference type="NCBI Taxonomy" id="122368"/>
    <lineage>
        <taxon>Eukaryota</taxon>
        <taxon>Fungi</taxon>
        <taxon>Dikarya</taxon>
        <taxon>Ascomycota</taxon>
        <taxon>Pezizomycotina</taxon>
        <taxon>Dothideomycetes</taxon>
        <taxon>Dothideomycetidae</taxon>
        <taxon>Mycosphaerellales</taxon>
        <taxon>Mycosphaerellaceae</taxon>
        <taxon>Cercospora</taxon>
    </lineage>
</organism>